<evidence type="ECO:0000256" key="8">
    <source>
        <dbReference type="ARBA" id="ARBA00022692"/>
    </source>
</evidence>
<evidence type="ECO:0000256" key="6">
    <source>
        <dbReference type="ARBA" id="ARBA00022475"/>
    </source>
</evidence>
<dbReference type="InterPro" id="IPR047929">
    <property type="entry name" value="FtsX_actino"/>
</dbReference>
<feature type="transmembrane region" description="Helical" evidence="13">
    <location>
        <begin position="274"/>
        <end position="297"/>
    </location>
</feature>
<feature type="domain" description="FtsX extracellular" evidence="15">
    <location>
        <begin position="56"/>
        <end position="160"/>
    </location>
</feature>
<dbReference type="NCBIfam" id="NF038346">
    <property type="entry name" value="FtsX_actino"/>
    <property type="match status" value="1"/>
</dbReference>
<evidence type="ECO:0000256" key="7">
    <source>
        <dbReference type="ARBA" id="ARBA00022618"/>
    </source>
</evidence>
<dbReference type="InterPro" id="IPR040690">
    <property type="entry name" value="FtsX_ECD"/>
</dbReference>
<dbReference type="GO" id="GO:0051301">
    <property type="term" value="P:cell division"/>
    <property type="evidence" value="ECO:0007669"/>
    <property type="project" value="UniProtKB-KW"/>
</dbReference>
<dbReference type="InterPro" id="IPR004513">
    <property type="entry name" value="FtsX"/>
</dbReference>
<dbReference type="PIRSF" id="PIRSF003097">
    <property type="entry name" value="FtsX"/>
    <property type="match status" value="1"/>
</dbReference>
<feature type="transmembrane region" description="Helical" evidence="13">
    <location>
        <begin position="226"/>
        <end position="254"/>
    </location>
</feature>
<evidence type="ECO:0000256" key="9">
    <source>
        <dbReference type="ARBA" id="ARBA00022989"/>
    </source>
</evidence>
<dbReference type="AlphaFoldDB" id="A0A3N1HN08"/>
<evidence type="ECO:0000256" key="5">
    <source>
        <dbReference type="ARBA" id="ARBA00021907"/>
    </source>
</evidence>
<evidence type="ECO:0000256" key="11">
    <source>
        <dbReference type="ARBA" id="ARBA00023306"/>
    </source>
</evidence>
<dbReference type="GO" id="GO:0005886">
    <property type="term" value="C:plasma membrane"/>
    <property type="evidence" value="ECO:0007669"/>
    <property type="project" value="UniProtKB-SubCell"/>
</dbReference>
<accession>A0A3N1HN08</accession>
<evidence type="ECO:0000256" key="3">
    <source>
        <dbReference type="ARBA" id="ARBA00007379"/>
    </source>
</evidence>
<dbReference type="RefSeq" id="WP_123379568.1">
    <property type="nucleotide sequence ID" value="NZ_RJKN01000003.1"/>
</dbReference>
<keyword evidence="7 12" id="KW-0132">Cell division</keyword>
<keyword evidence="11 12" id="KW-0131">Cell cycle</keyword>
<dbReference type="FunCoup" id="A0A3N1HN08">
    <property type="interactions" value="37"/>
</dbReference>
<proteinExistence type="inferred from homology"/>
<sequence length="303" mass="32317">MRLAFILSEIGIGLRRNLAMTISVVLVTFVSLTFVGAGALMQQQVRTMQGDWYDRVQVSIFLCTQDSSSASCAGAATDEDKAAIEGALTSPPLSEYVSEVEFETREEAFAQFQEQFAGEQLSASVTPEQLPESFRVGLQDPEEFAVISDSFTGQTGVEQVVDQREVLEPFFDVLNGLTAASLALAGIMLVAAVLLIGTTIRLAAFNRRRETGIMRLVGASSAVLQLPFLLEGVIAVALGAVLATGALLLGVHYGVTGWAAQQVPAFDYITTADVWATAPWLLLGGVVMASVASLVSLSRYLKV</sequence>
<reference evidence="16 17" key="1">
    <citation type="journal article" date="2015" name="Stand. Genomic Sci.">
        <title>Genomic Encyclopedia of Bacterial and Archaeal Type Strains, Phase III: the genomes of soil and plant-associated and newly described type strains.</title>
        <authorList>
            <person name="Whitman W.B."/>
            <person name="Woyke T."/>
            <person name="Klenk H.P."/>
            <person name="Zhou Y."/>
            <person name="Lilburn T.G."/>
            <person name="Beck B.J."/>
            <person name="De Vos P."/>
            <person name="Vandamme P."/>
            <person name="Eisen J.A."/>
            <person name="Garrity G."/>
            <person name="Hugenholtz P."/>
            <person name="Kyrpides N.C."/>
        </authorList>
    </citation>
    <scope>NUCLEOTIDE SEQUENCE [LARGE SCALE GENOMIC DNA]</scope>
    <source>
        <strain evidence="16 17">CECT 7306</strain>
    </source>
</reference>
<evidence type="ECO:0000256" key="10">
    <source>
        <dbReference type="ARBA" id="ARBA00023136"/>
    </source>
</evidence>
<evidence type="ECO:0000313" key="16">
    <source>
        <dbReference type="EMBL" id="ROP43903.1"/>
    </source>
</evidence>
<keyword evidence="8 13" id="KW-0812">Transmembrane</keyword>
<comment type="caution">
    <text evidence="16">The sequence shown here is derived from an EMBL/GenBank/DDBJ whole genome shotgun (WGS) entry which is preliminary data.</text>
</comment>
<keyword evidence="17" id="KW-1185">Reference proteome</keyword>
<feature type="transmembrane region" description="Helical" evidence="13">
    <location>
        <begin position="21"/>
        <end position="41"/>
    </location>
</feature>
<protein>
    <recommendedName>
        <fullName evidence="5 12">Cell division protein FtsX</fullName>
    </recommendedName>
</protein>
<comment type="subcellular location">
    <subcellularLocation>
        <location evidence="2">Cell membrane</location>
        <topology evidence="2">Multi-pass membrane protein</topology>
    </subcellularLocation>
</comment>
<evidence type="ECO:0000256" key="1">
    <source>
        <dbReference type="ARBA" id="ARBA00003552"/>
    </source>
</evidence>
<dbReference type="Pfam" id="PF02687">
    <property type="entry name" value="FtsX"/>
    <property type="match status" value="1"/>
</dbReference>
<dbReference type="EMBL" id="RJKN01000003">
    <property type="protein sequence ID" value="ROP43903.1"/>
    <property type="molecule type" value="Genomic_DNA"/>
</dbReference>
<dbReference type="InParanoid" id="A0A3N1HN08"/>
<feature type="domain" description="ABC3 transporter permease C-terminal" evidence="14">
    <location>
        <begin position="184"/>
        <end position="302"/>
    </location>
</feature>
<comment type="similarity">
    <text evidence="3 12">Belongs to the ABC-4 integral membrane protein family. FtsX subfamily.</text>
</comment>
<comment type="subunit">
    <text evidence="4">Forms a membrane-associated complex with FtsE.</text>
</comment>
<comment type="function">
    <text evidence="1">Part of the ABC transporter FtsEX involved in cellular division.</text>
</comment>
<evidence type="ECO:0000256" key="4">
    <source>
        <dbReference type="ARBA" id="ARBA00011160"/>
    </source>
</evidence>
<dbReference type="Pfam" id="PF18075">
    <property type="entry name" value="FtsX_ECD"/>
    <property type="match status" value="1"/>
</dbReference>
<evidence type="ECO:0000256" key="2">
    <source>
        <dbReference type="ARBA" id="ARBA00004651"/>
    </source>
</evidence>
<keyword evidence="10 12" id="KW-0472">Membrane</keyword>
<dbReference type="Gene3D" id="3.30.70.3040">
    <property type="match status" value="1"/>
</dbReference>
<evidence type="ECO:0000259" key="14">
    <source>
        <dbReference type="Pfam" id="PF02687"/>
    </source>
</evidence>
<organism evidence="16 17">
    <name type="scientific">Pseudokineococcus lusitanus</name>
    <dbReference type="NCBI Taxonomy" id="763993"/>
    <lineage>
        <taxon>Bacteria</taxon>
        <taxon>Bacillati</taxon>
        <taxon>Actinomycetota</taxon>
        <taxon>Actinomycetes</taxon>
        <taxon>Kineosporiales</taxon>
        <taxon>Kineosporiaceae</taxon>
        <taxon>Pseudokineococcus</taxon>
    </lineage>
</organism>
<dbReference type="OrthoDB" id="9812531at2"/>
<dbReference type="PANTHER" id="PTHR47755:SF1">
    <property type="entry name" value="CELL DIVISION PROTEIN FTSX"/>
    <property type="match status" value="1"/>
</dbReference>
<dbReference type="InterPro" id="IPR003838">
    <property type="entry name" value="ABC3_permease_C"/>
</dbReference>
<keyword evidence="9 13" id="KW-1133">Transmembrane helix</keyword>
<gene>
    <name evidence="16" type="ORF">EDC03_1500</name>
</gene>
<evidence type="ECO:0000313" key="17">
    <source>
        <dbReference type="Proteomes" id="UP000276232"/>
    </source>
</evidence>
<name>A0A3N1HN08_9ACTN</name>
<evidence type="ECO:0000259" key="15">
    <source>
        <dbReference type="Pfam" id="PF18075"/>
    </source>
</evidence>
<evidence type="ECO:0000256" key="12">
    <source>
        <dbReference type="PIRNR" id="PIRNR003097"/>
    </source>
</evidence>
<keyword evidence="6 12" id="KW-1003">Cell membrane</keyword>
<dbReference type="PANTHER" id="PTHR47755">
    <property type="entry name" value="CELL DIVISION PROTEIN FTSX"/>
    <property type="match status" value="1"/>
</dbReference>
<feature type="transmembrane region" description="Helical" evidence="13">
    <location>
        <begin position="179"/>
        <end position="205"/>
    </location>
</feature>
<evidence type="ECO:0000256" key="13">
    <source>
        <dbReference type="SAM" id="Phobius"/>
    </source>
</evidence>
<dbReference type="Proteomes" id="UP000276232">
    <property type="component" value="Unassembled WGS sequence"/>
</dbReference>